<feature type="compositionally biased region" description="Basic and acidic residues" evidence="1">
    <location>
        <begin position="36"/>
        <end position="48"/>
    </location>
</feature>
<evidence type="ECO:0000256" key="1">
    <source>
        <dbReference type="SAM" id="MobiDB-lite"/>
    </source>
</evidence>
<comment type="caution">
    <text evidence="2">The sequence shown here is derived from an EMBL/GenBank/DDBJ whole genome shotgun (WGS) entry which is preliminary data.</text>
</comment>
<gene>
    <name evidence="2" type="ORF">F6V30_09385</name>
</gene>
<feature type="region of interest" description="Disordered" evidence="1">
    <location>
        <begin position="36"/>
        <end position="63"/>
    </location>
</feature>
<sequence length="63" mass="7034">MISHPEAARCFPFTAVAPEDAPLSVLRCHPRPEGRHEAEYDPFGEGRRASVPCATAETRRETR</sequence>
<dbReference type="Proteomes" id="UP000798046">
    <property type="component" value="Unassembled WGS sequence"/>
</dbReference>
<reference evidence="2 3" key="1">
    <citation type="journal article" date="2020" name="Microorganisms">
        <title>Description of Three Novel Members in the Family Geobacteraceae, Oryzomonas japonicum gen. nov., sp. nov., Oryzomonas sagensis sp. nov., and Oryzomonas ruber sp. nov.</title>
        <authorList>
            <person name="Xu Z."/>
            <person name="Masuda Y."/>
            <person name="Hayakawa C."/>
            <person name="Ushijima N."/>
            <person name="Kawano K."/>
            <person name="Shiratori Y."/>
            <person name="Senoo K."/>
            <person name="Itoh H."/>
        </authorList>
    </citation>
    <scope>NUCLEOTIDE SEQUENCE [LARGE SCALE GENOMIC DNA]</scope>
    <source>
        <strain evidence="2 3">Red100</strain>
    </source>
</reference>
<dbReference type="EMBL" id="VZRA01000002">
    <property type="protein sequence ID" value="KAB0670355.1"/>
    <property type="molecule type" value="Genomic_DNA"/>
</dbReference>
<proteinExistence type="predicted"/>
<evidence type="ECO:0000313" key="2">
    <source>
        <dbReference type="EMBL" id="KAB0670355.1"/>
    </source>
</evidence>
<evidence type="ECO:0000313" key="3">
    <source>
        <dbReference type="Proteomes" id="UP000798046"/>
    </source>
</evidence>
<organism evidence="2 3">
    <name type="scientific">Oryzomonas sagensis</name>
    <dbReference type="NCBI Taxonomy" id="2603857"/>
    <lineage>
        <taxon>Bacteria</taxon>
        <taxon>Pseudomonadati</taxon>
        <taxon>Thermodesulfobacteriota</taxon>
        <taxon>Desulfuromonadia</taxon>
        <taxon>Geobacterales</taxon>
        <taxon>Geobacteraceae</taxon>
        <taxon>Oryzomonas</taxon>
    </lineage>
</organism>
<name>A0ABQ6TPW8_9BACT</name>
<keyword evidence="3" id="KW-1185">Reference proteome</keyword>
<dbReference type="RefSeq" id="WP_151156717.1">
    <property type="nucleotide sequence ID" value="NZ_VZRA01000002.1"/>
</dbReference>
<accession>A0ABQ6TPW8</accession>
<protein>
    <submittedName>
        <fullName evidence="2">Uncharacterized protein</fullName>
    </submittedName>
</protein>